<dbReference type="Proteomes" id="UP000494165">
    <property type="component" value="Unassembled WGS sequence"/>
</dbReference>
<keyword evidence="11" id="KW-1185">Reference proteome</keyword>
<evidence type="ECO:0000256" key="7">
    <source>
        <dbReference type="ARBA" id="ARBA00034146"/>
    </source>
</evidence>
<name>A0A8S1D4M2_9INSE</name>
<dbReference type="Pfam" id="PF00014">
    <property type="entry name" value="Kunitz_BPTI"/>
    <property type="match status" value="2"/>
</dbReference>
<dbReference type="GO" id="GO:0004867">
    <property type="term" value="F:serine-type endopeptidase inhibitor activity"/>
    <property type="evidence" value="ECO:0007669"/>
    <property type="project" value="UniProtKB-KW"/>
</dbReference>
<keyword evidence="6" id="KW-0800">Toxin</keyword>
<dbReference type="PANTHER" id="PTHR10083">
    <property type="entry name" value="KUNITZ-TYPE PROTEASE INHIBITOR-RELATED"/>
    <property type="match status" value="1"/>
</dbReference>
<keyword evidence="2" id="KW-0964">Secreted</keyword>
<dbReference type="PROSITE" id="PS50279">
    <property type="entry name" value="BPTI_KUNITZ_2"/>
    <property type="match status" value="2"/>
</dbReference>
<keyword evidence="3" id="KW-0646">Protease inhibitor</keyword>
<keyword evidence="6" id="KW-1199">Hemostasis impairing toxin</keyword>
<dbReference type="InterPro" id="IPR020901">
    <property type="entry name" value="Prtase_inh_Kunz-CS"/>
</dbReference>
<sequence length="189" mass="20722">MLTWQRCLLSSGLFCLLVHVSTANPLPDVSGNSKNDTSGVADASDLCLSGPMKTGALIECDAFIPMYTFNARKKECEGYIYGGCGGSKNLFPSRQECEQGCKHLLDREKRSEASCEQPPETGRCLAAFSRFAYDPEKGDCVEFLYGGCGGNENNFRTRGECLKKCNVAQFKYLNLNDVPTNDKIVVEAN</sequence>
<evidence type="ECO:0000313" key="11">
    <source>
        <dbReference type="Proteomes" id="UP000494165"/>
    </source>
</evidence>
<dbReference type="SMART" id="SM00131">
    <property type="entry name" value="KU"/>
    <property type="match status" value="2"/>
</dbReference>
<dbReference type="InterPro" id="IPR002223">
    <property type="entry name" value="Kunitz_BPTI"/>
</dbReference>
<feature type="domain" description="BPTI/Kunitz inhibitor" evidence="9">
    <location>
        <begin position="115"/>
        <end position="165"/>
    </location>
</feature>
<dbReference type="InterPro" id="IPR036880">
    <property type="entry name" value="Kunitz_BPTI_sf"/>
</dbReference>
<dbReference type="PRINTS" id="PR00759">
    <property type="entry name" value="BASICPTASE"/>
</dbReference>
<comment type="subcellular location">
    <subcellularLocation>
        <location evidence="1">Secreted</location>
    </subcellularLocation>
</comment>
<feature type="signal peptide" evidence="8">
    <location>
        <begin position="1"/>
        <end position="23"/>
    </location>
</feature>
<dbReference type="PROSITE" id="PS00280">
    <property type="entry name" value="BPTI_KUNITZ_1"/>
    <property type="match status" value="1"/>
</dbReference>
<dbReference type="OrthoDB" id="4473401at2759"/>
<dbReference type="AlphaFoldDB" id="A0A8S1D4M2"/>
<dbReference type="PANTHER" id="PTHR10083:SF376">
    <property type="entry name" value="SERINE PEPTIDASE INHIBITOR, KUNITZ TYPE, 3"/>
    <property type="match status" value="1"/>
</dbReference>
<evidence type="ECO:0000256" key="1">
    <source>
        <dbReference type="ARBA" id="ARBA00004613"/>
    </source>
</evidence>
<evidence type="ECO:0000256" key="6">
    <source>
        <dbReference type="ARBA" id="ARBA00023240"/>
    </source>
</evidence>
<dbReference type="CDD" id="cd00109">
    <property type="entry name" value="Kunitz-type"/>
    <property type="match status" value="1"/>
</dbReference>
<keyword evidence="8" id="KW-0732">Signal</keyword>
<evidence type="ECO:0000256" key="8">
    <source>
        <dbReference type="SAM" id="SignalP"/>
    </source>
</evidence>
<dbReference type="FunFam" id="4.10.410.10:FF:000020">
    <property type="entry name" value="Collagen, type VI, alpha 3"/>
    <property type="match status" value="1"/>
</dbReference>
<evidence type="ECO:0000256" key="5">
    <source>
        <dbReference type="ARBA" id="ARBA00023157"/>
    </source>
</evidence>
<evidence type="ECO:0000256" key="2">
    <source>
        <dbReference type="ARBA" id="ARBA00022525"/>
    </source>
</evidence>
<keyword evidence="4" id="KW-0722">Serine protease inhibitor</keyword>
<feature type="domain" description="BPTI/Kunitz inhibitor" evidence="9">
    <location>
        <begin position="48"/>
        <end position="101"/>
    </location>
</feature>
<evidence type="ECO:0000313" key="10">
    <source>
        <dbReference type="EMBL" id="CAB3375378.1"/>
    </source>
</evidence>
<keyword evidence="5" id="KW-1015">Disulfide bond</keyword>
<evidence type="ECO:0000259" key="9">
    <source>
        <dbReference type="PROSITE" id="PS50279"/>
    </source>
</evidence>
<dbReference type="Gene3D" id="4.10.410.10">
    <property type="entry name" value="Pancreatic trypsin inhibitor Kunitz domain"/>
    <property type="match status" value="2"/>
</dbReference>
<organism evidence="10 11">
    <name type="scientific">Cloeon dipterum</name>
    <dbReference type="NCBI Taxonomy" id="197152"/>
    <lineage>
        <taxon>Eukaryota</taxon>
        <taxon>Metazoa</taxon>
        <taxon>Ecdysozoa</taxon>
        <taxon>Arthropoda</taxon>
        <taxon>Hexapoda</taxon>
        <taxon>Insecta</taxon>
        <taxon>Pterygota</taxon>
        <taxon>Palaeoptera</taxon>
        <taxon>Ephemeroptera</taxon>
        <taxon>Pisciforma</taxon>
        <taxon>Baetidae</taxon>
        <taxon>Cloeon</taxon>
    </lineage>
</organism>
<proteinExistence type="predicted"/>
<gene>
    <name evidence="10" type="ORF">CLODIP_2_CD08627</name>
</gene>
<dbReference type="SUPFAM" id="SSF57362">
    <property type="entry name" value="BPTI-like"/>
    <property type="match status" value="2"/>
</dbReference>
<reference evidence="10 11" key="1">
    <citation type="submission" date="2020-04" db="EMBL/GenBank/DDBJ databases">
        <authorList>
            <person name="Alioto T."/>
            <person name="Alioto T."/>
            <person name="Gomez Garrido J."/>
        </authorList>
    </citation>
    <scope>NUCLEOTIDE SEQUENCE [LARGE SCALE GENOMIC DNA]</scope>
</reference>
<dbReference type="EMBL" id="CADEPI010000111">
    <property type="protein sequence ID" value="CAB3375378.1"/>
    <property type="molecule type" value="Genomic_DNA"/>
</dbReference>
<keyword evidence="7" id="KW-1203">Blood coagulation cascade inhibiting toxin</keyword>
<evidence type="ECO:0000256" key="4">
    <source>
        <dbReference type="ARBA" id="ARBA00022900"/>
    </source>
</evidence>
<feature type="chain" id="PRO_5035800427" description="BPTI/Kunitz inhibitor domain-containing protein" evidence="8">
    <location>
        <begin position="24"/>
        <end position="189"/>
    </location>
</feature>
<accession>A0A8S1D4M2</accession>
<comment type="caution">
    <text evidence="10">The sequence shown here is derived from an EMBL/GenBank/DDBJ whole genome shotgun (WGS) entry which is preliminary data.</text>
</comment>
<evidence type="ECO:0000256" key="3">
    <source>
        <dbReference type="ARBA" id="ARBA00022690"/>
    </source>
</evidence>
<dbReference type="GO" id="GO:0005615">
    <property type="term" value="C:extracellular space"/>
    <property type="evidence" value="ECO:0007669"/>
    <property type="project" value="TreeGrafter"/>
</dbReference>
<protein>
    <recommendedName>
        <fullName evidence="9">BPTI/Kunitz inhibitor domain-containing protein</fullName>
    </recommendedName>
</protein>
<dbReference type="InterPro" id="IPR050098">
    <property type="entry name" value="TFPI/VKTCI-like"/>
</dbReference>